<dbReference type="PANTHER" id="PTHR22916">
    <property type="entry name" value="GLYCOSYLTRANSFERASE"/>
    <property type="match status" value="1"/>
</dbReference>
<dbReference type="GO" id="GO:0016758">
    <property type="term" value="F:hexosyltransferase activity"/>
    <property type="evidence" value="ECO:0007669"/>
    <property type="project" value="UniProtKB-ARBA"/>
</dbReference>
<dbReference type="InterPro" id="IPR029044">
    <property type="entry name" value="Nucleotide-diphossugar_trans"/>
</dbReference>
<name>A0A2I1M807_9BIFI</name>
<reference evidence="2 3" key="1">
    <citation type="submission" date="2017-12" db="EMBL/GenBank/DDBJ databases">
        <title>Phylogenetic diversity of female urinary microbiome.</title>
        <authorList>
            <person name="Thomas-White K."/>
            <person name="Wolfe A.J."/>
        </authorList>
    </citation>
    <scope>NUCLEOTIDE SEQUENCE [LARGE SCALE GENOMIC DNA]</scope>
    <source>
        <strain evidence="2 3">UMB0064</strain>
    </source>
</reference>
<accession>A0A2I1M807</accession>
<dbReference type="Pfam" id="PF00535">
    <property type="entry name" value="Glycos_transf_2"/>
    <property type="match status" value="1"/>
</dbReference>
<organism evidence="2 3">
    <name type="scientific">Alloscardovia omnicolens</name>
    <dbReference type="NCBI Taxonomy" id="419015"/>
    <lineage>
        <taxon>Bacteria</taxon>
        <taxon>Bacillati</taxon>
        <taxon>Actinomycetota</taxon>
        <taxon>Actinomycetes</taxon>
        <taxon>Bifidobacteriales</taxon>
        <taxon>Bifidobacteriaceae</taxon>
        <taxon>Alloscardovia</taxon>
    </lineage>
</organism>
<dbReference type="EMBL" id="PKGU01000001">
    <property type="protein sequence ID" value="PKZ16260.1"/>
    <property type="molecule type" value="Genomic_DNA"/>
</dbReference>
<dbReference type="GeneID" id="35867976"/>
<dbReference type="Proteomes" id="UP000242263">
    <property type="component" value="Unassembled WGS sequence"/>
</dbReference>
<proteinExistence type="predicted"/>
<dbReference type="InterPro" id="IPR001173">
    <property type="entry name" value="Glyco_trans_2-like"/>
</dbReference>
<dbReference type="SUPFAM" id="SSF53448">
    <property type="entry name" value="Nucleotide-diphospho-sugar transferases"/>
    <property type="match status" value="1"/>
</dbReference>
<comment type="caution">
    <text evidence="2">The sequence shown here is derived from an EMBL/GenBank/DDBJ whole genome shotgun (WGS) entry which is preliminary data.</text>
</comment>
<evidence type="ECO:0000313" key="3">
    <source>
        <dbReference type="Proteomes" id="UP000242263"/>
    </source>
</evidence>
<dbReference type="RefSeq" id="WP_021618719.1">
    <property type="nucleotide sequence ID" value="NZ_CAUUNK010000066.1"/>
</dbReference>
<feature type="domain" description="Glycosyltransferase 2-like" evidence="1">
    <location>
        <begin position="5"/>
        <end position="121"/>
    </location>
</feature>
<protein>
    <submittedName>
        <fullName evidence="2">Glycosyltransferase family 2 protein</fullName>
    </submittedName>
</protein>
<dbReference type="CDD" id="cd04196">
    <property type="entry name" value="GT_2_like_d"/>
    <property type="match status" value="1"/>
</dbReference>
<dbReference type="AlphaFoldDB" id="A0A2I1M807"/>
<evidence type="ECO:0000313" key="2">
    <source>
        <dbReference type="EMBL" id="PKZ16260.1"/>
    </source>
</evidence>
<keyword evidence="2" id="KW-0808">Transferase</keyword>
<sequence>MKVNILLSTYNGEKYVREQVESIQKQSFTDWNLLIRDDGSSDNTAEIIRSLATQDERIRFINDGNVTNVGVIRSFFELLTYEKADYYLFCDQDDYWLEDKVRAQVEEARQHPQHIPHMNYMDPVVVDANLKTLNPSMIRSQSGHANTELVQELTENSVTGGVALINHALAEKWVNVSDNIIMHDWFLALCATATGTLTFIDKPGELYRQHEANVLGARTWSKKFATFSNPCALIKKNWWLITSSQKQAQYVLEQERENISQENQRLMHAYIHVLEQPFLQRLCIIKRFQLRKNKFLTSVFFWILIATRWGYGHGKEEK</sequence>
<dbReference type="PANTHER" id="PTHR22916:SF3">
    <property type="entry name" value="UDP-GLCNAC:BETAGAL BETA-1,3-N-ACETYLGLUCOSAMINYLTRANSFERASE-LIKE PROTEIN 1"/>
    <property type="match status" value="1"/>
</dbReference>
<gene>
    <name evidence="2" type="ORF">CYJ32_02205</name>
</gene>
<evidence type="ECO:0000259" key="1">
    <source>
        <dbReference type="Pfam" id="PF00535"/>
    </source>
</evidence>
<dbReference type="Gene3D" id="3.90.550.10">
    <property type="entry name" value="Spore Coat Polysaccharide Biosynthesis Protein SpsA, Chain A"/>
    <property type="match status" value="1"/>
</dbReference>